<gene>
    <name evidence="1" type="ORF">HF292_003560</name>
</gene>
<accession>A0ACD5IJR7</accession>
<dbReference type="Proteomes" id="UP001196097">
    <property type="component" value="Chromosome"/>
</dbReference>
<sequence>MASLKTKINKGAVDDAEAPATGQAFIWDTEVKGYGLRVTSGGTKTFIVQKRIGGKDRRVTLGRYPEITAEAARKLAMTHIGEIASGNDPIAAKATEEVQAKTLREVIADYLDMGTVKASTAKDLQGTLNIHCAAWMNKPVTKITRDMVAKLHAKIGKEPNPKTGGTKMATANKVARYLKLLLNFTQEQYRTGDDLPIIASNATAVLKKRMYKVQRRTGHLEPHQIKSWWQATGDLQDSARDYLRTMLLTGLRSSEAISLKWADVDLEGRTFTVRDTKNGTDHTLPMGAWLTAMIAARPHHNEFVFSSERGRPTNRRGGIDKAAELSGLDIQKHDLRRTFLTVADAVDVPYYALKALVNHKSGSGGDVTAGYIQTSIERLRKPMQAVEDYILSAAGVTAGAEVVELREVLHGL</sequence>
<organism evidence="1 2">
    <name type="scientific">Acidithiobacillus ferruginosus</name>
    <dbReference type="NCBI Taxonomy" id="3063951"/>
    <lineage>
        <taxon>Bacteria</taxon>
        <taxon>Pseudomonadati</taxon>
        <taxon>Pseudomonadota</taxon>
        <taxon>Acidithiobacillia</taxon>
        <taxon>Acidithiobacillales</taxon>
        <taxon>Acidithiobacillaceae</taxon>
        <taxon>Acidithiobacillus</taxon>
    </lineage>
</organism>
<dbReference type="EMBL" id="CP130946">
    <property type="protein sequence ID" value="XRP73737.1"/>
    <property type="molecule type" value="Genomic_DNA"/>
</dbReference>
<protein>
    <submittedName>
        <fullName evidence="1">Integrase family protein</fullName>
    </submittedName>
</protein>
<reference evidence="1 2" key="1">
    <citation type="journal article" date="2021" name="ISME J.">
        <title>Genomic evolution of the class Acidithiobacillia: deep-branching Proteobacteria living in extreme acidic conditions.</title>
        <authorList>
            <person name="Moya-Beltran A."/>
            <person name="Beard S."/>
            <person name="Rojas-Villalobos C."/>
            <person name="Issotta F."/>
            <person name="Gallardo Y."/>
            <person name="Ulloa R."/>
            <person name="Giaveno A."/>
            <person name="Degli Esposti M."/>
            <person name="Johnson D.B."/>
            <person name="Quatrini R."/>
        </authorList>
    </citation>
    <scope>NUCLEOTIDE SEQUENCE [LARGE SCALE GENOMIC DNA]</scope>
    <source>
        <strain evidence="1 2">CF3</strain>
    </source>
</reference>
<keyword evidence="2" id="KW-1185">Reference proteome</keyword>
<proteinExistence type="predicted"/>
<evidence type="ECO:0000313" key="2">
    <source>
        <dbReference type="Proteomes" id="UP001196097"/>
    </source>
</evidence>
<evidence type="ECO:0000313" key="1">
    <source>
        <dbReference type="EMBL" id="XRP73737.1"/>
    </source>
</evidence>
<name>A0ACD5IJR7_9PROT</name>